<evidence type="ECO:0000313" key="1">
    <source>
        <dbReference type="EMBL" id="KAF5395434.1"/>
    </source>
</evidence>
<reference evidence="1" key="1">
    <citation type="submission" date="2019-05" db="EMBL/GenBank/DDBJ databases">
        <title>Annotation for the trematode Paragonimus heterotremus.</title>
        <authorList>
            <person name="Choi Y.-J."/>
        </authorList>
    </citation>
    <scope>NUCLEOTIDE SEQUENCE</scope>
    <source>
        <strain evidence="1">LC</strain>
    </source>
</reference>
<keyword evidence="2" id="KW-1185">Reference proteome</keyword>
<dbReference type="EMBL" id="LUCH01013231">
    <property type="protein sequence ID" value="KAF5395434.1"/>
    <property type="molecule type" value="Genomic_DNA"/>
</dbReference>
<accession>A0A8J4T058</accession>
<organism evidence="1 2">
    <name type="scientific">Paragonimus heterotremus</name>
    <dbReference type="NCBI Taxonomy" id="100268"/>
    <lineage>
        <taxon>Eukaryota</taxon>
        <taxon>Metazoa</taxon>
        <taxon>Spiralia</taxon>
        <taxon>Lophotrochozoa</taxon>
        <taxon>Platyhelminthes</taxon>
        <taxon>Trematoda</taxon>
        <taxon>Digenea</taxon>
        <taxon>Plagiorchiida</taxon>
        <taxon>Troglotremata</taxon>
        <taxon>Troglotrematidae</taxon>
        <taxon>Paragonimus</taxon>
    </lineage>
</organism>
<sequence>MYTVEHTGVSSLFVSSIVDYLHIPAAFIHLWSHFLQTGSNSPLILSSLTRQSTVRIFCVYRSLFKAVLLNIPSNDLEGTWLVHLFFHIVSCLCVL</sequence>
<comment type="caution">
    <text evidence="1">The sequence shown here is derived from an EMBL/GenBank/DDBJ whole genome shotgun (WGS) entry which is preliminary data.</text>
</comment>
<dbReference type="Proteomes" id="UP000748531">
    <property type="component" value="Unassembled WGS sequence"/>
</dbReference>
<name>A0A8J4T058_9TREM</name>
<gene>
    <name evidence="1" type="ORF">PHET_12213</name>
</gene>
<dbReference type="AlphaFoldDB" id="A0A8J4T058"/>
<protein>
    <submittedName>
        <fullName evidence="1">Uncharacterized protein</fullName>
    </submittedName>
</protein>
<evidence type="ECO:0000313" key="2">
    <source>
        <dbReference type="Proteomes" id="UP000748531"/>
    </source>
</evidence>
<proteinExistence type="predicted"/>